<dbReference type="InterPro" id="IPR004843">
    <property type="entry name" value="Calcineurin-like_PHP"/>
</dbReference>
<evidence type="ECO:0000313" key="3">
    <source>
        <dbReference type="Proteomes" id="UP001485459"/>
    </source>
</evidence>
<organism evidence="2 3">
    <name type="scientific">Chitinophaga pollutisoli</name>
    <dbReference type="NCBI Taxonomy" id="3133966"/>
    <lineage>
        <taxon>Bacteria</taxon>
        <taxon>Pseudomonadati</taxon>
        <taxon>Bacteroidota</taxon>
        <taxon>Chitinophagia</taxon>
        <taxon>Chitinophagales</taxon>
        <taxon>Chitinophagaceae</taxon>
        <taxon>Chitinophaga</taxon>
    </lineage>
</organism>
<sequence>MQIITRCAAILMLLLGALRSEGQVIRFGVIADIQYADADTRGTRLYRYSVQKLKTAVADLNKQKLPFLINLGDVVDRNPADFAPVLEALRKFRRPVYNTTGNHDYHGITSNDSLYRLLDMPAEYYAFKKGNWRFIMLNTNEVAAYANVKGTPREQELREMMEKIKERKGRNGAEYNGGISSAQMNWLQGQLEDAQQKGELVLVLSHHPLGCATGLTALNDQEIVALLAKYSSVKALISGHHHAGAFCMVGKLPCIVLEGMVETDENSYGTIALHPDKLVITGSGRMTSRTVQF</sequence>
<dbReference type="SUPFAM" id="SSF56300">
    <property type="entry name" value="Metallo-dependent phosphatases"/>
    <property type="match status" value="1"/>
</dbReference>
<dbReference type="EMBL" id="CP149822">
    <property type="protein sequence ID" value="WZN42291.1"/>
    <property type="molecule type" value="Genomic_DNA"/>
</dbReference>
<dbReference type="Gene3D" id="3.60.21.10">
    <property type="match status" value="1"/>
</dbReference>
<dbReference type="Proteomes" id="UP001485459">
    <property type="component" value="Chromosome"/>
</dbReference>
<evidence type="ECO:0000259" key="1">
    <source>
        <dbReference type="Pfam" id="PF00149"/>
    </source>
</evidence>
<dbReference type="Pfam" id="PF00149">
    <property type="entry name" value="Metallophos"/>
    <property type="match status" value="1"/>
</dbReference>
<name>A0ABZ2YR70_9BACT</name>
<feature type="domain" description="Calcineurin-like phosphoesterase" evidence="1">
    <location>
        <begin position="25"/>
        <end position="243"/>
    </location>
</feature>
<evidence type="ECO:0000313" key="2">
    <source>
        <dbReference type="EMBL" id="WZN42291.1"/>
    </source>
</evidence>
<dbReference type="PANTHER" id="PTHR16509">
    <property type="match status" value="1"/>
</dbReference>
<gene>
    <name evidence="2" type="ORF">WJU16_04485</name>
</gene>
<accession>A0ABZ2YR70</accession>
<reference evidence="3" key="1">
    <citation type="submission" date="2024-03" db="EMBL/GenBank/DDBJ databases">
        <title>Chitinophaga horti sp. nov., isolated from garden soil.</title>
        <authorList>
            <person name="Lee D.S."/>
            <person name="Han D.M."/>
            <person name="Baek J.H."/>
            <person name="Choi D.G."/>
            <person name="Jeon J.H."/>
            <person name="Jeon C.O."/>
        </authorList>
    </citation>
    <scope>NUCLEOTIDE SEQUENCE [LARGE SCALE GENOMIC DNA]</scope>
    <source>
        <strain evidence="3">GPA1</strain>
    </source>
</reference>
<dbReference type="InterPro" id="IPR029052">
    <property type="entry name" value="Metallo-depent_PP-like"/>
</dbReference>
<keyword evidence="3" id="KW-1185">Reference proteome</keyword>
<proteinExistence type="predicted"/>
<dbReference type="RefSeq" id="WP_341837125.1">
    <property type="nucleotide sequence ID" value="NZ_CP149822.1"/>
</dbReference>
<dbReference type="PANTHER" id="PTHR16509:SF1">
    <property type="entry name" value="MANGANESE-DEPENDENT ADP-RIBOSE_CDP-ALCOHOL DIPHOSPHATASE"/>
    <property type="match status" value="1"/>
</dbReference>
<protein>
    <submittedName>
        <fullName evidence="2">Metallophosphoesterase</fullName>
    </submittedName>
</protein>